<feature type="non-terminal residue" evidence="1">
    <location>
        <position position="207"/>
    </location>
</feature>
<comment type="caution">
    <text evidence="1">The sequence shown here is derived from an EMBL/GenBank/DDBJ whole genome shotgun (WGS) entry which is preliminary data.</text>
</comment>
<dbReference type="Proteomes" id="UP000284403">
    <property type="component" value="Unassembled WGS sequence"/>
</dbReference>
<dbReference type="GeneID" id="40317236"/>
<evidence type="ECO:0000313" key="2">
    <source>
        <dbReference type="Proteomes" id="UP000284403"/>
    </source>
</evidence>
<gene>
    <name evidence="1" type="ORF">Tco025E_03625</name>
</gene>
<dbReference type="RefSeq" id="XP_029229383.1">
    <property type="nucleotide sequence ID" value="XM_029370543.1"/>
</dbReference>
<accession>A0A3R7L4K6</accession>
<dbReference type="EMBL" id="MKKU01000166">
    <property type="protein sequence ID" value="RNF20985.1"/>
    <property type="molecule type" value="Genomic_DNA"/>
</dbReference>
<protein>
    <submittedName>
        <fullName evidence="1">Uncharacterized protein</fullName>
    </submittedName>
</protein>
<organism evidence="1 2">
    <name type="scientific">Trypanosoma conorhini</name>
    <dbReference type="NCBI Taxonomy" id="83891"/>
    <lineage>
        <taxon>Eukaryota</taxon>
        <taxon>Discoba</taxon>
        <taxon>Euglenozoa</taxon>
        <taxon>Kinetoplastea</taxon>
        <taxon>Metakinetoplastina</taxon>
        <taxon>Trypanosomatida</taxon>
        <taxon>Trypanosomatidae</taxon>
        <taxon>Trypanosoma</taxon>
    </lineage>
</organism>
<evidence type="ECO:0000313" key="1">
    <source>
        <dbReference type="EMBL" id="RNF20985.1"/>
    </source>
</evidence>
<dbReference type="OrthoDB" id="241787at2759"/>
<name>A0A3R7L4K6_9TRYP</name>
<reference evidence="1 2" key="1">
    <citation type="journal article" date="2018" name="BMC Genomics">
        <title>Genomic comparison of Trypanosoma conorhini and Trypanosoma rangeli to Trypanosoma cruzi strains of high and low virulence.</title>
        <authorList>
            <person name="Bradwell K.R."/>
            <person name="Koparde V.N."/>
            <person name="Matveyev A.V."/>
            <person name="Serrano M.G."/>
            <person name="Alves J.M."/>
            <person name="Parikh H."/>
            <person name="Huang B."/>
            <person name="Lee V."/>
            <person name="Espinosa-Alvarez O."/>
            <person name="Ortiz P.A."/>
            <person name="Costa-Martins A.G."/>
            <person name="Teixeira M.M."/>
            <person name="Buck G.A."/>
        </authorList>
    </citation>
    <scope>NUCLEOTIDE SEQUENCE [LARGE SCALE GENOMIC DNA]</scope>
    <source>
        <strain evidence="1 2">025E</strain>
    </source>
</reference>
<keyword evidence="2" id="KW-1185">Reference proteome</keyword>
<dbReference type="AlphaFoldDB" id="A0A3R7L4K6"/>
<proteinExistence type="predicted"/>
<sequence>MSGRRSIFNAPLAPWADAVVRSVLLEKAPSAARPKTHALTPSQVSQLGLFVRPEYAGDAILPEEALWDDTIHAGFARAVLVHSKRLRRITRRRGDVLAAVDFTAPALSSRGVALTSSEAEMNTLSTTAEERGYGAPFWLTREELEYFLFSNLRLRLFWGLGASRHVHASRTGAPIPSVEVTNDRGRKCRVMNVSEFATAKPRKEGGL</sequence>